<protein>
    <submittedName>
        <fullName evidence="2">RCC1 and BTB domain-containing protein 1</fullName>
    </submittedName>
</protein>
<organism evidence="2 3">
    <name type="scientific">Folsomia candida</name>
    <name type="common">Springtail</name>
    <dbReference type="NCBI Taxonomy" id="158441"/>
    <lineage>
        <taxon>Eukaryota</taxon>
        <taxon>Metazoa</taxon>
        <taxon>Ecdysozoa</taxon>
        <taxon>Arthropoda</taxon>
        <taxon>Hexapoda</taxon>
        <taxon>Collembola</taxon>
        <taxon>Entomobryomorpha</taxon>
        <taxon>Isotomoidea</taxon>
        <taxon>Isotomidae</taxon>
        <taxon>Proisotominae</taxon>
        <taxon>Folsomia</taxon>
    </lineage>
</organism>
<keyword evidence="3" id="KW-1185">Reference proteome</keyword>
<dbReference type="OrthoDB" id="5814172at2759"/>
<evidence type="ECO:0000259" key="1">
    <source>
        <dbReference type="PROSITE" id="PS50097"/>
    </source>
</evidence>
<proteinExistence type="predicted"/>
<feature type="domain" description="BTB" evidence="1">
    <location>
        <begin position="187"/>
        <end position="255"/>
    </location>
</feature>
<dbReference type="Gene3D" id="3.30.710.10">
    <property type="entry name" value="Potassium Channel Kv1.1, Chain A"/>
    <property type="match status" value="1"/>
</dbReference>
<dbReference type="CDD" id="cd18186">
    <property type="entry name" value="BTB_POZ_ZBTB_KLHL-like"/>
    <property type="match status" value="1"/>
</dbReference>
<dbReference type="SMART" id="SM00225">
    <property type="entry name" value="BTB"/>
    <property type="match status" value="1"/>
</dbReference>
<dbReference type="Proteomes" id="UP000198287">
    <property type="component" value="Unassembled WGS sequence"/>
</dbReference>
<accession>A0A226DV99</accession>
<dbReference type="PANTHER" id="PTHR24413">
    <property type="entry name" value="SPECKLE-TYPE POZ PROTEIN"/>
    <property type="match status" value="1"/>
</dbReference>
<name>A0A226DV99_FOLCA</name>
<dbReference type="STRING" id="158441.A0A226DV99"/>
<dbReference type="InterPro" id="IPR000210">
    <property type="entry name" value="BTB/POZ_dom"/>
</dbReference>
<gene>
    <name evidence="2" type="ORF">Fcan01_15911</name>
</gene>
<evidence type="ECO:0000313" key="3">
    <source>
        <dbReference type="Proteomes" id="UP000198287"/>
    </source>
</evidence>
<dbReference type="Pfam" id="PF00651">
    <property type="entry name" value="BTB"/>
    <property type="match status" value="1"/>
</dbReference>
<dbReference type="EMBL" id="LNIX01000010">
    <property type="protein sequence ID" value="OXA49173.1"/>
    <property type="molecule type" value="Genomic_DNA"/>
</dbReference>
<comment type="caution">
    <text evidence="2">The sequence shown here is derived from an EMBL/GenBank/DDBJ whole genome shotgun (WGS) entry which is preliminary data.</text>
</comment>
<sequence>MAASTASSFGVIPENKLKIWKIFRNVGPDGEEILKRAKLAHAVDHRRGFAQCSKRPIYWNGFRVNRPVQTCVLSDSTPSKKISSKSVHKQKSYCKSKFGERQNTPTLGAWFSEQCKLQTLKMVVNDGPPCTFGNVDSQFRRMSTLKCLNFKIGSESTMDELFAKSGVTSYRTISAQIEPPPRRRKHADVTFSVDEKVITAHKCILAERSEYFETMFSHEWKEAKEGSTIEVEDVKHEIFEAFLFYIYSEKIKFEEDEYKNICDLMKLADSHCDNHVREECEQILIRNINKENAFFLARNASSANALTLGGKVVKFILDKKLLVKYSSSKEMIDLVGLEAFHEIAVALTHH</sequence>
<dbReference type="PROSITE" id="PS50097">
    <property type="entry name" value="BTB"/>
    <property type="match status" value="1"/>
</dbReference>
<dbReference type="SUPFAM" id="SSF54695">
    <property type="entry name" value="POZ domain"/>
    <property type="match status" value="1"/>
</dbReference>
<dbReference type="AlphaFoldDB" id="A0A226DV99"/>
<evidence type="ECO:0000313" key="2">
    <source>
        <dbReference type="EMBL" id="OXA49173.1"/>
    </source>
</evidence>
<dbReference type="InterPro" id="IPR011333">
    <property type="entry name" value="SKP1/BTB/POZ_sf"/>
</dbReference>
<reference evidence="2 3" key="1">
    <citation type="submission" date="2015-12" db="EMBL/GenBank/DDBJ databases">
        <title>The genome of Folsomia candida.</title>
        <authorList>
            <person name="Faddeeva A."/>
            <person name="Derks M.F."/>
            <person name="Anvar Y."/>
            <person name="Smit S."/>
            <person name="Van Straalen N."/>
            <person name="Roelofs D."/>
        </authorList>
    </citation>
    <scope>NUCLEOTIDE SEQUENCE [LARGE SCALE GENOMIC DNA]</scope>
    <source>
        <strain evidence="2 3">VU population</strain>
        <tissue evidence="2">Whole body</tissue>
    </source>
</reference>